<evidence type="ECO:0000313" key="1">
    <source>
        <dbReference type="EMBL" id="KAF8003785.1"/>
    </source>
</evidence>
<evidence type="ECO:0000313" key="2">
    <source>
        <dbReference type="Proteomes" id="UP000649328"/>
    </source>
</evidence>
<reference evidence="1" key="1">
    <citation type="submission" date="2020-10" db="EMBL/GenBank/DDBJ databases">
        <title>The Whole-Genome Sequence of Metschnikowia persimmonesis, a Novel Endophytic Yeast Species Isolated from Medicinal Plant Diospyros kaki Thumb.</title>
        <authorList>
            <person name="Rahmat E."/>
            <person name="Kang Y."/>
        </authorList>
    </citation>
    <scope>NUCLEOTIDE SEQUENCE</scope>
    <source>
        <strain evidence="1">KIOM G15050</strain>
    </source>
</reference>
<gene>
    <name evidence="1" type="ORF">HF325_001233</name>
</gene>
<name>A0A8H7GU54_9ASCO</name>
<comment type="caution">
    <text evidence="1">The sequence shown here is derived from an EMBL/GenBank/DDBJ whole genome shotgun (WGS) entry which is preliminary data.</text>
</comment>
<organism evidence="1 2">
    <name type="scientific">Metschnikowia pulcherrima</name>
    <dbReference type="NCBI Taxonomy" id="27326"/>
    <lineage>
        <taxon>Eukaryota</taxon>
        <taxon>Fungi</taxon>
        <taxon>Dikarya</taxon>
        <taxon>Ascomycota</taxon>
        <taxon>Saccharomycotina</taxon>
        <taxon>Pichiomycetes</taxon>
        <taxon>Metschnikowiaceae</taxon>
        <taxon>Metschnikowia</taxon>
    </lineage>
</organism>
<sequence length="106" mass="12301">MSVAFRKDELHSLAKEENVILYVEFPVEFEHGEQLYFLRKIDSENPKGWGHDMEKTNLAATPTVRKDGSPWTPQDQWVKLQEEKRKAREINQDVSDASLQLITAES</sequence>
<dbReference type="AlphaFoldDB" id="A0A8H7GU54"/>
<protein>
    <submittedName>
        <fullName evidence="1">Uncharacterized protein</fullName>
    </submittedName>
</protein>
<dbReference type="EMBL" id="JACBPP010000002">
    <property type="protein sequence ID" value="KAF8003785.1"/>
    <property type="molecule type" value="Genomic_DNA"/>
</dbReference>
<proteinExistence type="predicted"/>
<keyword evidence="2" id="KW-1185">Reference proteome</keyword>
<dbReference type="Proteomes" id="UP000649328">
    <property type="component" value="Unassembled WGS sequence"/>
</dbReference>
<accession>A0A8H7GU54</accession>